<feature type="region of interest" description="Disordered" evidence="1">
    <location>
        <begin position="949"/>
        <end position="978"/>
    </location>
</feature>
<feature type="compositionally biased region" description="Polar residues" evidence="1">
    <location>
        <begin position="950"/>
        <end position="969"/>
    </location>
</feature>
<feature type="region of interest" description="Disordered" evidence="1">
    <location>
        <begin position="661"/>
        <end position="682"/>
    </location>
</feature>
<sequence length="1280" mass="142069">MFALTNPTQDRKVYSGESSPEEEEGNEPDEESPSSDEEFVTSSDERVYFSVPKTHGHQIFEAQRTVPSIRKVRREIFDGVHVPSRGGMKKGEIRDLTGTGKEKVNEPGKAGPSSVPGPAPLPDPKRQPPNRKVPLSRGLDNLQPIEARKVRLEKDTEMRDVEEQEDPAKKSAIKGDAKEEGGKKAGRQSELSATVDRRQVLIRIMDATVPMSIREIMVTSKDLTDDTGSQLDVVSAEVAALKIQRTVDMSQVTGMHDANGGNSQLQGWIRDVEFNCGGAYISIDEREEGTYLIFKDRITRRPRYELLAVPYKGPLGDFRSEKTSHYQSFTVMRDESGRRTRGSSEGSEQENVGNRQTNETHHVAINCTRTRQRGIVRANLCFWRFALVGWTIVKGMILLLRNIGSAATKLSSTGEEVSQGSTTFKRPQRQEGNLRNKPRPHSTMSLTRLVQTHNDPEAPLPVSSPHQYLSREALHCPPIAAVALTSTDPAEIMTDAVTRLWRQVTTGESLVVSPSYAASPAMEYYGVVRFKDGTPAHLFSRIGNRTLMHDPTTNVVHQSSGHELAYHFAAPLDPSAPWKLEAPYPTDQSIRAKMLELSDGFLESEDDLGFPTHATPVSPPLIPLEDRLKGRSVCYHLPEERDVFLKLFQLAEFFADISTKSTTAASNSPTNETDSTPPSERATVDMREVGRHVLAGFRAPIRVDSDIVKKLDAEIDTERVRQLGEEIRKRAERALNASSESLPELVRDTDSSTEFPGPVELGLCEYCFAESHASAADCPRRGIAVEPVVVDAAKQVDDEGMWYLDDWVPHNDLTRWRSEREAQAELQRTLDAVLVPILQNLFQLSAQQPATVQQVFEVARNAEQSTKNLVETFEQKRAEEEGRIAEMFEEEMARVLSTLPEETRRRLSQSTLAFPHGSTAIDVAEITAHADRVETPALDCQRGEVVTRDIFSSSSPPSVRDTTSSNSPYGRQPRTPYNDWSPQISEWSVESEVADPRLIINAAVSRALLSGALSDNSNFDSLEGELPRLKSFPTDLELLASVAGNSSRITHPDFLNDHDVPQSDADSIHQQLHQWAHDCRISKKQFLSNIEEAAIEPLKAALAMLHGPLSHYLDYAYMAVHDHSTLQYLPPLPTYDNTTFATPDLTQIPTSLDWSLPDSGNATQSSPAELTEANLARLQRQTGKQAEALTEVSIMQYYGVDRKPHCIIPGPRQPVIWHSTFQSPPAALPEAMVQYLTLAYLPRLGTFRPSIFPTPVMLLNVAHSALPHGTANPAGYTGEA</sequence>
<evidence type="ECO:0000256" key="1">
    <source>
        <dbReference type="SAM" id="MobiDB-lite"/>
    </source>
</evidence>
<dbReference type="AlphaFoldDB" id="A0AAD6S6J6"/>
<proteinExistence type="predicted"/>
<reference evidence="2" key="1">
    <citation type="submission" date="2023-03" db="EMBL/GenBank/DDBJ databases">
        <title>Massive genome expansion in bonnet fungi (Mycena s.s.) driven by repeated elements and novel gene families across ecological guilds.</title>
        <authorList>
            <consortium name="Lawrence Berkeley National Laboratory"/>
            <person name="Harder C.B."/>
            <person name="Miyauchi S."/>
            <person name="Viragh M."/>
            <person name="Kuo A."/>
            <person name="Thoen E."/>
            <person name="Andreopoulos B."/>
            <person name="Lu D."/>
            <person name="Skrede I."/>
            <person name="Drula E."/>
            <person name="Henrissat B."/>
            <person name="Morin E."/>
            <person name="Kohler A."/>
            <person name="Barry K."/>
            <person name="LaButti K."/>
            <person name="Morin E."/>
            <person name="Salamov A."/>
            <person name="Lipzen A."/>
            <person name="Mereny Z."/>
            <person name="Hegedus B."/>
            <person name="Baldrian P."/>
            <person name="Stursova M."/>
            <person name="Weitz H."/>
            <person name="Taylor A."/>
            <person name="Grigoriev I.V."/>
            <person name="Nagy L.G."/>
            <person name="Martin F."/>
            <person name="Kauserud H."/>
        </authorList>
    </citation>
    <scope>NUCLEOTIDE SEQUENCE</scope>
    <source>
        <strain evidence="2">CBHHK200</strain>
    </source>
</reference>
<feature type="compositionally biased region" description="Polar residues" evidence="1">
    <location>
        <begin position="661"/>
        <end position="678"/>
    </location>
</feature>
<evidence type="ECO:0000313" key="3">
    <source>
        <dbReference type="Proteomes" id="UP001218188"/>
    </source>
</evidence>
<feature type="region of interest" description="Disordered" evidence="1">
    <location>
        <begin position="411"/>
        <end position="442"/>
    </location>
</feature>
<feature type="compositionally biased region" description="Acidic residues" evidence="1">
    <location>
        <begin position="19"/>
        <end position="39"/>
    </location>
</feature>
<protein>
    <submittedName>
        <fullName evidence="2">Uncharacterized protein</fullName>
    </submittedName>
</protein>
<feature type="compositionally biased region" description="Basic and acidic residues" evidence="1">
    <location>
        <begin position="146"/>
        <end position="183"/>
    </location>
</feature>
<dbReference type="Proteomes" id="UP001218188">
    <property type="component" value="Unassembled WGS sequence"/>
</dbReference>
<dbReference type="EMBL" id="JARJCM010000224">
    <property type="protein sequence ID" value="KAJ7021764.1"/>
    <property type="molecule type" value="Genomic_DNA"/>
</dbReference>
<feature type="compositionally biased region" description="Basic and acidic residues" evidence="1">
    <location>
        <begin position="89"/>
        <end position="106"/>
    </location>
</feature>
<feature type="region of interest" description="Disordered" evidence="1">
    <location>
        <begin position="1"/>
        <end position="44"/>
    </location>
</feature>
<gene>
    <name evidence="2" type="ORF">C8F04DRAFT_1195161</name>
</gene>
<organism evidence="2 3">
    <name type="scientific">Mycena alexandri</name>
    <dbReference type="NCBI Taxonomy" id="1745969"/>
    <lineage>
        <taxon>Eukaryota</taxon>
        <taxon>Fungi</taxon>
        <taxon>Dikarya</taxon>
        <taxon>Basidiomycota</taxon>
        <taxon>Agaricomycotina</taxon>
        <taxon>Agaricomycetes</taxon>
        <taxon>Agaricomycetidae</taxon>
        <taxon>Agaricales</taxon>
        <taxon>Marasmiineae</taxon>
        <taxon>Mycenaceae</taxon>
        <taxon>Mycena</taxon>
    </lineage>
</organism>
<keyword evidence="3" id="KW-1185">Reference proteome</keyword>
<feature type="region of interest" description="Disordered" evidence="1">
    <location>
        <begin position="332"/>
        <end position="357"/>
    </location>
</feature>
<accession>A0AAD6S6J6</accession>
<feature type="compositionally biased region" description="Polar residues" evidence="1">
    <location>
        <begin position="411"/>
        <end position="427"/>
    </location>
</feature>
<feature type="region of interest" description="Disordered" evidence="1">
    <location>
        <begin position="79"/>
        <end position="192"/>
    </location>
</feature>
<comment type="caution">
    <text evidence="2">The sequence shown here is derived from an EMBL/GenBank/DDBJ whole genome shotgun (WGS) entry which is preliminary data.</text>
</comment>
<evidence type="ECO:0000313" key="2">
    <source>
        <dbReference type="EMBL" id="KAJ7021764.1"/>
    </source>
</evidence>
<name>A0AAD6S6J6_9AGAR</name>